<evidence type="ECO:0000313" key="2">
    <source>
        <dbReference type="EMBL" id="CDM65510.1"/>
    </source>
</evidence>
<name>A0A0B6WZA4_9BACT</name>
<dbReference type="STRING" id="454194.PYK22_01513"/>
<dbReference type="PANTHER" id="PTHR42705">
    <property type="entry name" value="BIFUNCTIONAL NON-HOMOLOGOUS END JOINING PROTEIN LIGD"/>
    <property type="match status" value="1"/>
</dbReference>
<gene>
    <name evidence="2" type="ORF">PYK22_01513</name>
</gene>
<dbReference type="EMBL" id="CBXV010000005">
    <property type="protein sequence ID" value="CDM65510.1"/>
    <property type="molecule type" value="Genomic_DNA"/>
</dbReference>
<reference evidence="2 3" key="2">
    <citation type="submission" date="2015-01" db="EMBL/GenBank/DDBJ databases">
        <title>Complete genome sequence of Pyrinomonas methylaliphatogenes type strain K22T.</title>
        <authorList>
            <person name="Lee K.C.Y."/>
            <person name="Power J.F."/>
            <person name="Dunfield P.F."/>
            <person name="Morgan X.C."/>
            <person name="Huttenhower C."/>
            <person name="Stott M.B."/>
        </authorList>
    </citation>
    <scope>NUCLEOTIDE SEQUENCE [LARGE SCALE GENOMIC DNA]</scope>
    <source>
        <strain evidence="2 3">K22</strain>
    </source>
</reference>
<evidence type="ECO:0000313" key="3">
    <source>
        <dbReference type="Proteomes" id="UP000031518"/>
    </source>
</evidence>
<dbReference type="CDD" id="cd04861">
    <property type="entry name" value="LigD_Pol_like"/>
    <property type="match status" value="1"/>
</dbReference>
<dbReference type="Gene3D" id="3.90.920.10">
    <property type="entry name" value="DNA primase, PRIM domain"/>
    <property type="match status" value="1"/>
</dbReference>
<dbReference type="AlphaFoldDB" id="A0A0B6WZA4"/>
<keyword evidence="2" id="KW-0436">Ligase</keyword>
<dbReference type="InterPro" id="IPR014145">
    <property type="entry name" value="LigD_pol_dom"/>
</dbReference>
<protein>
    <submittedName>
        <fullName evidence="2">DNA polymerase LigD, polymerase domain</fullName>
        <ecNumber evidence="2">6.5.1.1</ecNumber>
    </submittedName>
</protein>
<organism evidence="2 3">
    <name type="scientific">Pyrinomonas methylaliphatogenes</name>
    <dbReference type="NCBI Taxonomy" id="454194"/>
    <lineage>
        <taxon>Bacteria</taxon>
        <taxon>Pseudomonadati</taxon>
        <taxon>Acidobacteriota</taxon>
        <taxon>Blastocatellia</taxon>
        <taxon>Blastocatellales</taxon>
        <taxon>Pyrinomonadaceae</taxon>
        <taxon>Pyrinomonas</taxon>
    </lineage>
</organism>
<feature type="domain" description="DNA ligase D polymerase" evidence="1">
    <location>
        <begin position="41"/>
        <end position="295"/>
    </location>
</feature>
<sequence length="315" mass="35681">MSAAKALEARELKGDLTIKLGRRLIQLTHLDKIYWPDDGYTKGDLLRYYFKVSKYILPYLRDRPLILKRYPDGIEGESFHQHDVDEAPEDLRLVSIEMGDGHKVDYLVGGDLATLLYTANLGAIECHPWHSRIDNLDRPDWIVFDLDPGEGATFDRVCEVALKVRDLLESVGLASYAKTSGSRGIHVFVPLRAEHDYDQAARFAARIASAVARENPAIATVERTLQRRRAGQIYVDHLQNARGKSIVAPYSVRPRPGATVSTPLEWQEVIDRKIGPQDFTIETVLQRISEKGDPFKPVLRQKQRLRQAIKKIGSM</sequence>
<dbReference type="Pfam" id="PF21686">
    <property type="entry name" value="LigD_Prim-Pol"/>
    <property type="match status" value="1"/>
</dbReference>
<evidence type="ECO:0000259" key="1">
    <source>
        <dbReference type="Pfam" id="PF21686"/>
    </source>
</evidence>
<dbReference type="InterPro" id="IPR052171">
    <property type="entry name" value="NHEJ_LigD"/>
</dbReference>
<accession>A0A0B6WZA4</accession>
<dbReference type="RefSeq" id="WP_162199817.1">
    <property type="nucleotide sequence ID" value="NZ_CBXV010000005.1"/>
</dbReference>
<dbReference type="EC" id="6.5.1.1" evidence="2"/>
<proteinExistence type="predicted"/>
<dbReference type="GO" id="GO:0003910">
    <property type="term" value="F:DNA ligase (ATP) activity"/>
    <property type="evidence" value="ECO:0007669"/>
    <property type="project" value="UniProtKB-EC"/>
</dbReference>
<keyword evidence="3" id="KW-1185">Reference proteome</keyword>
<dbReference type="NCBIfam" id="TIGR02778">
    <property type="entry name" value="ligD_pol"/>
    <property type="match status" value="1"/>
</dbReference>
<reference evidence="2 3" key="1">
    <citation type="submission" date="2013-12" db="EMBL/GenBank/DDBJ databases">
        <authorList>
            <person name="Stott M."/>
        </authorList>
    </citation>
    <scope>NUCLEOTIDE SEQUENCE [LARGE SCALE GENOMIC DNA]</scope>
    <source>
        <strain evidence="2 3">K22</strain>
    </source>
</reference>
<dbReference type="Proteomes" id="UP000031518">
    <property type="component" value="Unassembled WGS sequence"/>
</dbReference>
<dbReference type="PANTHER" id="PTHR42705:SF2">
    <property type="entry name" value="BIFUNCTIONAL NON-HOMOLOGOUS END JOINING PROTEIN LIGD"/>
    <property type="match status" value="1"/>
</dbReference>